<keyword evidence="2" id="KW-1185">Reference proteome</keyword>
<evidence type="ECO:0000313" key="1">
    <source>
        <dbReference type="EMBL" id="MBI6547695.1"/>
    </source>
</evidence>
<comment type="caution">
    <text evidence="1">The sequence shown here is derived from an EMBL/GenBank/DDBJ whole genome shotgun (WGS) entry which is preliminary data.</text>
</comment>
<evidence type="ECO:0000313" key="2">
    <source>
        <dbReference type="Proteomes" id="UP000696184"/>
    </source>
</evidence>
<proteinExistence type="predicted"/>
<protein>
    <recommendedName>
        <fullName evidence="3">DUF11 domain-containing protein</fullName>
    </recommendedName>
</protein>
<evidence type="ECO:0008006" key="3">
    <source>
        <dbReference type="Google" id="ProtNLM"/>
    </source>
</evidence>
<name>A0ABS0U4K3_9GAMM</name>
<dbReference type="Proteomes" id="UP000696184">
    <property type="component" value="Unassembled WGS sequence"/>
</dbReference>
<accession>A0ABS0U4K3</accession>
<gene>
    <name evidence="1" type="ORF">H8A87_02895</name>
</gene>
<dbReference type="RefSeq" id="WP_198688499.1">
    <property type="nucleotide sequence ID" value="NZ_CAWPUD010000017.1"/>
</dbReference>
<organism evidence="1 2">
    <name type="scientific">Xenorhabdus lircayensis</name>
    <dbReference type="NCBI Taxonomy" id="2763499"/>
    <lineage>
        <taxon>Bacteria</taxon>
        <taxon>Pseudomonadati</taxon>
        <taxon>Pseudomonadota</taxon>
        <taxon>Gammaproteobacteria</taxon>
        <taxon>Enterobacterales</taxon>
        <taxon>Morganellaceae</taxon>
        <taxon>Xenorhabdus</taxon>
    </lineage>
</organism>
<reference evidence="1 2" key="1">
    <citation type="submission" date="2020-08" db="EMBL/GenBank/DDBJ databases">
        <title>Description of Xenorhabdus lircayensis sp. nov., the symbiotic bacterium associated with the entomopathogenic nematode Steirnernema unicornum.</title>
        <authorList>
            <person name="Castaneda-Alvarez C."/>
            <person name="Prodan S."/>
            <person name="Zamorano A."/>
            <person name="San-Blas E."/>
            <person name="Aballay E."/>
        </authorList>
    </citation>
    <scope>NUCLEOTIDE SEQUENCE [LARGE SCALE GENOMIC DNA]</scope>
    <source>
        <strain evidence="1 2">VLS</strain>
    </source>
</reference>
<dbReference type="EMBL" id="JACOII010000020">
    <property type="protein sequence ID" value="MBI6547695.1"/>
    <property type="molecule type" value="Genomic_DNA"/>
</dbReference>
<sequence>MNFEKYSVMSSSGLASDKIKVSIPTESDVIIGQYIFLTICVRSDSDLPSNIKVLIKPKSDSISVIKDYGWEKVDEKSGKIKYQLNIDNKLQPGDIVRYTIHVVSELDQNHDLAGFTPLPVDYKVKSLQKNPITIHPDMAYFTTPEQDNNIDDPKNKDFSLFSTVIKDEQGNPLNNIEVNISSIIDGKLSNVLITTDETSPILRKVNQVEKIEFCSVYSDKQGNVKFRVYPIKDKPVRIGLVIQVFGVTQNETEAANIYVFAPNIVDPFEEIEPPFINGKKEDNTLEQDLNSSTNEFKIKIPNYNNHKSSDSILFFMKDDSDNIPKLIKSVYVFGNIVNSSDYPFCFPYDVLPYNKYVSLSYVISPLDGKEQYSRGNGVKYVGGQEKTPKDHIYRQYDKVRVYSSIVDLPIDLSSDENEIRDYDVVDTGSISAQKDSGVNVNSAIGLYIIVPASKDPKNKSLPTVGQSGGINLYYTSRTRNNQKVYTFTLNKEGGNIIPIPYCALSRAAAYHDGTDGELFFDYYIDDGNGTKTYSNIWVAGIDTDTHMGEDDLEGCSSDA</sequence>